<dbReference type="AlphaFoldDB" id="A0A0E9PJP4"/>
<proteinExistence type="predicted"/>
<name>A0A0E9PJP4_ANGAN</name>
<organism evidence="1">
    <name type="scientific">Anguilla anguilla</name>
    <name type="common">European freshwater eel</name>
    <name type="synonym">Muraena anguilla</name>
    <dbReference type="NCBI Taxonomy" id="7936"/>
    <lineage>
        <taxon>Eukaryota</taxon>
        <taxon>Metazoa</taxon>
        <taxon>Chordata</taxon>
        <taxon>Craniata</taxon>
        <taxon>Vertebrata</taxon>
        <taxon>Euteleostomi</taxon>
        <taxon>Actinopterygii</taxon>
        <taxon>Neopterygii</taxon>
        <taxon>Teleostei</taxon>
        <taxon>Anguilliformes</taxon>
        <taxon>Anguillidae</taxon>
        <taxon>Anguilla</taxon>
    </lineage>
</organism>
<reference evidence="1" key="2">
    <citation type="journal article" date="2015" name="Fish Shellfish Immunol.">
        <title>Early steps in the European eel (Anguilla anguilla)-Vibrio vulnificus interaction in the gills: Role of the RtxA13 toxin.</title>
        <authorList>
            <person name="Callol A."/>
            <person name="Pajuelo D."/>
            <person name="Ebbesson L."/>
            <person name="Teles M."/>
            <person name="MacKenzie S."/>
            <person name="Amaro C."/>
        </authorList>
    </citation>
    <scope>NUCLEOTIDE SEQUENCE</scope>
</reference>
<dbReference type="EMBL" id="GBXM01103853">
    <property type="protein sequence ID" value="JAH04724.1"/>
    <property type="molecule type" value="Transcribed_RNA"/>
</dbReference>
<protein>
    <submittedName>
        <fullName evidence="1">Uncharacterized protein</fullName>
    </submittedName>
</protein>
<reference evidence="1" key="1">
    <citation type="submission" date="2014-11" db="EMBL/GenBank/DDBJ databases">
        <authorList>
            <person name="Amaro Gonzalez C."/>
        </authorList>
    </citation>
    <scope>NUCLEOTIDE SEQUENCE</scope>
</reference>
<accession>A0A0E9PJP4</accession>
<evidence type="ECO:0000313" key="1">
    <source>
        <dbReference type="EMBL" id="JAH04724.1"/>
    </source>
</evidence>
<sequence length="21" mass="1966">MRADGTLCACAGKTGGVARAG</sequence>